<evidence type="ECO:0000256" key="5">
    <source>
        <dbReference type="SAM" id="Phobius"/>
    </source>
</evidence>
<dbReference type="GO" id="GO:0005886">
    <property type="term" value="C:plasma membrane"/>
    <property type="evidence" value="ECO:0007669"/>
    <property type="project" value="TreeGrafter"/>
</dbReference>
<feature type="binding site" evidence="2">
    <location>
        <position position="509"/>
    </location>
    <ligand>
        <name>L-glutamate</name>
        <dbReference type="ChEBI" id="CHEBI:29985"/>
    </ligand>
</feature>
<evidence type="ECO:0000256" key="2">
    <source>
        <dbReference type="PIRSR" id="PIRSR600101-2"/>
    </source>
</evidence>
<dbReference type="GO" id="GO:0006751">
    <property type="term" value="P:glutathione catabolic process"/>
    <property type="evidence" value="ECO:0007669"/>
    <property type="project" value="UniProtKB-UniRule"/>
</dbReference>
<dbReference type="GO" id="GO:0103068">
    <property type="term" value="F:leukotriene C4 gamma-glutamyl transferase activity"/>
    <property type="evidence" value="ECO:0007669"/>
    <property type="project" value="UniProtKB-EC"/>
</dbReference>
<dbReference type="SUPFAM" id="SSF56235">
    <property type="entry name" value="N-terminal nucleophile aminohydrolases (Ntn hydrolases)"/>
    <property type="match status" value="1"/>
</dbReference>
<comment type="function">
    <text evidence="3">Cleaves the gamma-glutamyl peptide bond of glutathione and glutathione conjugates.</text>
</comment>
<keyword evidence="5" id="KW-0812">Transmembrane</keyword>
<keyword evidence="5" id="KW-1133">Transmembrane helix</keyword>
<dbReference type="InterPro" id="IPR043138">
    <property type="entry name" value="GGT_lsub"/>
</dbReference>
<dbReference type="InterPro" id="IPR029055">
    <property type="entry name" value="Ntn_hydrolases_N"/>
</dbReference>
<name>M8CFN1_AEGTA</name>
<keyword evidence="3" id="KW-0012">Acyltransferase</keyword>
<evidence type="ECO:0000256" key="1">
    <source>
        <dbReference type="PIRSR" id="PIRSR600101-1"/>
    </source>
</evidence>
<dbReference type="NCBIfam" id="TIGR00066">
    <property type="entry name" value="g_glut_trans"/>
    <property type="match status" value="1"/>
</dbReference>
<keyword evidence="5" id="KW-0472">Membrane</keyword>
<dbReference type="ExpressionAtlas" id="M8CFN1">
    <property type="expression patterns" value="baseline"/>
</dbReference>
<dbReference type="InterPro" id="IPR000101">
    <property type="entry name" value="GGT_peptidase"/>
</dbReference>
<feature type="active site" description="Nucleophile" evidence="1">
    <location>
        <position position="416"/>
    </location>
</feature>
<dbReference type="PRINTS" id="PR01210">
    <property type="entry name" value="GGTRANSPTASE"/>
</dbReference>
<protein>
    <recommendedName>
        <fullName evidence="3">Glutathione hydrolase</fullName>
        <ecNumber evidence="3">2.3.2.2</ecNumber>
        <ecNumber evidence="3">3.4.19.13</ecNumber>
    </recommendedName>
    <alternativeName>
        <fullName evidence="3">Gamma-glutamyltransferase</fullName>
    </alternativeName>
    <alternativeName>
        <fullName evidence="3">Gamma-glutamyltranspeptidase</fullName>
    </alternativeName>
</protein>
<keyword evidence="3" id="KW-0378">Hydrolase</keyword>
<dbReference type="EC" id="2.3.2.2" evidence="3"/>
<evidence type="ECO:0000256" key="3">
    <source>
        <dbReference type="RuleBase" id="RU368068"/>
    </source>
</evidence>
<comment type="pathway">
    <text evidence="3">Sulfur metabolism; glutathione metabolism.</text>
</comment>
<feature type="binding site" evidence="2">
    <location>
        <begin position="487"/>
        <end position="488"/>
    </location>
    <ligand>
        <name>L-glutamate</name>
        <dbReference type="ChEBI" id="CHEBI:29985"/>
    </ligand>
</feature>
<dbReference type="AlphaFoldDB" id="M8CFN1"/>
<accession>M8CFN1</accession>
<dbReference type="InterPro" id="IPR043137">
    <property type="entry name" value="GGT_ssub_C"/>
</dbReference>
<feature type="binding site" evidence="2">
    <location>
        <position position="458"/>
    </location>
    <ligand>
        <name>L-glutamate</name>
        <dbReference type="ChEBI" id="CHEBI:29985"/>
    </ligand>
</feature>
<feature type="compositionally biased region" description="Basic and acidic residues" evidence="4">
    <location>
        <begin position="56"/>
        <end position="76"/>
    </location>
</feature>
<dbReference type="Gene3D" id="1.10.246.130">
    <property type="match status" value="1"/>
</dbReference>
<evidence type="ECO:0000256" key="4">
    <source>
        <dbReference type="SAM" id="MobiDB-lite"/>
    </source>
</evidence>
<comment type="catalytic activity">
    <reaction evidence="3">
        <text>an N-terminal (5-L-glutamyl)-[peptide] + an alpha-amino acid = 5-L-glutamyl amino acid + an N-terminal L-alpha-aminoacyl-[peptide]</text>
        <dbReference type="Rhea" id="RHEA:23904"/>
        <dbReference type="Rhea" id="RHEA-COMP:9780"/>
        <dbReference type="Rhea" id="RHEA-COMP:9795"/>
        <dbReference type="ChEBI" id="CHEBI:77644"/>
        <dbReference type="ChEBI" id="CHEBI:78597"/>
        <dbReference type="ChEBI" id="CHEBI:78599"/>
        <dbReference type="ChEBI" id="CHEBI:78608"/>
        <dbReference type="EC" id="2.3.2.2"/>
    </reaction>
</comment>
<dbReference type="PANTHER" id="PTHR11686">
    <property type="entry name" value="GAMMA GLUTAMYL TRANSPEPTIDASE"/>
    <property type="match status" value="1"/>
</dbReference>
<dbReference type="EnsemblPlants" id="EMT33219">
    <property type="protein sequence ID" value="EMT33219"/>
    <property type="gene ID" value="F775_08473"/>
</dbReference>
<dbReference type="Gene3D" id="3.60.20.40">
    <property type="match status" value="1"/>
</dbReference>
<feature type="transmembrane region" description="Helical" evidence="5">
    <location>
        <begin position="29"/>
        <end position="49"/>
    </location>
</feature>
<sequence length="862" mass="91065">MAALQSPLLGGVGVSPDASSPRRRVRRPCAALGIAVALLALAGVLLLLLGSGAEPAADRGRSSRVSGARESRHEVESGAAAVAADDGRCSEVGAAALRAGGHAVDAAVAAALCLGVVHPMSSGLGGGAFIVVRDAASGDAVAFDARETAPAAATPIMYAADPTSKFKGALAMGVPGELAGLHAAWSRYGRLPWKSLFAPAIALARDGYTIVSYVANALKDEEVDVLADPGLRAVFAPGGRLLRDGELCRNPALADVLEALAEDGIAAFYGGAVGERLVEDVRRAGGILTVEDLKGYKVGVSKAMEADAMGFTFLGMPPPSSGTVGLALVLNVLGGYKSTEFLRGFLGVHRLIEAVKHMLAVRMDLGDPGFVNVAGNVSEMMSPEFADKIRRRIADNTTFPPAYYLAKWSQLRDNGTSHLCVVDGDRNAVAMTTTVNYYFGAHVLSPSTGIVLNNEMDDFSVPSSNPTPDQLPPAPANFIAPGKRPLSSMTPAIILKDRQLAGVVGASGGTNIITAVTQVFLNHFVVGMSPLAAVQSPRVYHKLVPNVVRYEDATMADGEVIEFSTEAMEFLRRRGHVLESTSPGAVCQLIVQDLLAPASGGGGGGGENVFRGMLTALQLRVEHINREIWLQTQGYILAQHATIRQHPVVDGGVRRQDEEPRRAYLWAGCDKVTGGKCKVNWDLVCKPKIYGGLGVLNLQKFATALRLRWLWYEWVDPPKTWSGSGTPCTSNDKDFFAAATRVYIGDGNKAKFWESPWLDGLRPKDIAPKIFELSKKKTCLPIVYCGEAGQAAICGLSASKCKNLLLTSYSNVGSLSGFGPKFAPGLPSLTPRQCFGVMKTQLEIGGARRLMVEVAAGRPSPP</sequence>
<evidence type="ECO:0000313" key="6">
    <source>
        <dbReference type="EnsemblPlants" id="EMT33219"/>
    </source>
</evidence>
<dbReference type="FunFam" id="1.10.246.130:FF:000001">
    <property type="entry name" value="Gamma-glutamyltransferase 5 isoform 1"/>
    <property type="match status" value="1"/>
</dbReference>
<dbReference type="GO" id="GO:0036374">
    <property type="term" value="F:glutathione hydrolase activity"/>
    <property type="evidence" value="ECO:0007669"/>
    <property type="project" value="UniProtKB-UniRule"/>
</dbReference>
<feature type="binding site" evidence="2">
    <location>
        <position position="146"/>
    </location>
    <ligand>
        <name>L-glutamate</name>
        <dbReference type="ChEBI" id="CHEBI:29985"/>
    </ligand>
</feature>
<keyword evidence="3" id="KW-0808">Transferase</keyword>
<comment type="catalytic activity">
    <reaction evidence="3">
        <text>an S-substituted glutathione + H2O = an S-substituted L-cysteinylglycine + L-glutamate</text>
        <dbReference type="Rhea" id="RHEA:59468"/>
        <dbReference type="ChEBI" id="CHEBI:15377"/>
        <dbReference type="ChEBI" id="CHEBI:29985"/>
        <dbReference type="ChEBI" id="CHEBI:90779"/>
        <dbReference type="ChEBI" id="CHEBI:143103"/>
        <dbReference type="EC" id="3.4.19.13"/>
    </reaction>
</comment>
<dbReference type="PANTHER" id="PTHR11686:SF9">
    <property type="entry name" value="RE13973P"/>
    <property type="match status" value="1"/>
</dbReference>
<reference evidence="6" key="1">
    <citation type="submission" date="2015-06" db="UniProtKB">
        <authorList>
            <consortium name="EnsemblPlants"/>
        </authorList>
    </citation>
    <scope>IDENTIFICATION</scope>
</reference>
<comment type="catalytic activity">
    <reaction evidence="3">
        <text>glutathione + H2O = L-cysteinylglycine + L-glutamate</text>
        <dbReference type="Rhea" id="RHEA:28807"/>
        <dbReference type="ChEBI" id="CHEBI:15377"/>
        <dbReference type="ChEBI" id="CHEBI:29985"/>
        <dbReference type="ChEBI" id="CHEBI:57925"/>
        <dbReference type="ChEBI" id="CHEBI:61694"/>
        <dbReference type="EC" id="3.4.19.13"/>
    </reaction>
</comment>
<dbReference type="EC" id="3.4.19.13" evidence="3"/>
<feature type="binding site" evidence="2">
    <location>
        <begin position="434"/>
        <end position="436"/>
    </location>
    <ligand>
        <name>L-glutamate</name>
        <dbReference type="ChEBI" id="CHEBI:29985"/>
    </ligand>
</feature>
<dbReference type="MEROPS" id="T03.A01"/>
<feature type="region of interest" description="Disordered" evidence="4">
    <location>
        <begin position="54"/>
        <end position="80"/>
    </location>
</feature>
<dbReference type="Pfam" id="PF01019">
    <property type="entry name" value="G_glu_transpept"/>
    <property type="match status" value="1"/>
</dbReference>
<proteinExistence type="predicted"/>
<organism evidence="6">
    <name type="scientific">Aegilops tauschii</name>
    <name type="common">Tausch's goatgrass</name>
    <name type="synonym">Aegilops squarrosa</name>
    <dbReference type="NCBI Taxonomy" id="37682"/>
    <lineage>
        <taxon>Eukaryota</taxon>
        <taxon>Viridiplantae</taxon>
        <taxon>Streptophyta</taxon>
        <taxon>Embryophyta</taxon>
        <taxon>Tracheophyta</taxon>
        <taxon>Spermatophyta</taxon>
        <taxon>Magnoliopsida</taxon>
        <taxon>Liliopsida</taxon>
        <taxon>Poales</taxon>
        <taxon>Poaceae</taxon>
        <taxon>BOP clade</taxon>
        <taxon>Pooideae</taxon>
        <taxon>Triticodae</taxon>
        <taxon>Triticeae</taxon>
        <taxon>Triticinae</taxon>
        <taxon>Aegilops</taxon>
    </lineage>
</organism>